<dbReference type="PANTHER" id="PTHR32347">
    <property type="entry name" value="EFFLUX SYSTEM COMPONENT YKNX-RELATED"/>
    <property type="match status" value="1"/>
</dbReference>
<dbReference type="RefSeq" id="WP_051658498.1">
    <property type="nucleotide sequence ID" value="NZ_CP007795.1"/>
</dbReference>
<dbReference type="EMBL" id="CP007795">
    <property type="protein sequence ID" value="AIB15188.1"/>
    <property type="molecule type" value="Genomic_DNA"/>
</dbReference>
<dbReference type="Proteomes" id="UP000027186">
    <property type="component" value="Plasmid AbAZ39_p2"/>
</dbReference>
<dbReference type="Gene3D" id="2.40.50.100">
    <property type="match status" value="1"/>
</dbReference>
<dbReference type="EMBL" id="POWG01000017">
    <property type="protein sequence ID" value="PNQ97772.1"/>
    <property type="molecule type" value="Genomic_DNA"/>
</dbReference>
<keyword evidence="2" id="KW-0175">Coiled coil</keyword>
<keyword evidence="3" id="KW-0472">Membrane</keyword>
<keyword evidence="4" id="KW-0614">Plasmid</keyword>
<dbReference type="Gene3D" id="2.40.30.170">
    <property type="match status" value="1"/>
</dbReference>
<gene>
    <name evidence="4" type="ORF">ABAZ39_25165</name>
    <name evidence="5" type="ORF">C1S70_17100</name>
</gene>
<geneLocation type="plasmid" evidence="4 6">
    <name>AbAZ39_p2</name>
</geneLocation>
<reference evidence="5 7" key="2">
    <citation type="submission" date="2018-01" db="EMBL/GenBank/DDBJ databases">
        <title>Whole genome sequence of Azospirillum brasilense REC3 isolated from strawberry roots.</title>
        <authorList>
            <person name="Fontana C.A."/>
            <person name="Salazar S.M."/>
            <person name="Bassi D."/>
            <person name="Puglisi E."/>
            <person name="Lovaisa N.C."/>
            <person name="Toffoli L.M."/>
            <person name="Pedraza R."/>
            <person name="Cocconcelli P.S."/>
        </authorList>
    </citation>
    <scope>NUCLEOTIDE SEQUENCE [LARGE SCALE GENOMIC DNA]</scope>
    <source>
        <strain evidence="5 7">REC3</strain>
        <plasmid evidence="5">p9unnamed</plasmid>
    </source>
</reference>
<dbReference type="Proteomes" id="UP000236268">
    <property type="component" value="Unassembled WGS sequence"/>
</dbReference>
<evidence type="ECO:0000313" key="5">
    <source>
        <dbReference type="EMBL" id="PNQ97772.1"/>
    </source>
</evidence>
<feature type="transmembrane region" description="Helical" evidence="3">
    <location>
        <begin position="187"/>
        <end position="205"/>
    </location>
</feature>
<keyword evidence="3" id="KW-0812">Transmembrane</keyword>
<dbReference type="InterPro" id="IPR050465">
    <property type="entry name" value="UPF0194_transport"/>
</dbReference>
<organism evidence="4 6">
    <name type="scientific">Azospirillum argentinense</name>
    <dbReference type="NCBI Taxonomy" id="2970906"/>
    <lineage>
        <taxon>Bacteria</taxon>
        <taxon>Pseudomonadati</taxon>
        <taxon>Pseudomonadota</taxon>
        <taxon>Alphaproteobacteria</taxon>
        <taxon>Rhodospirillales</taxon>
        <taxon>Azospirillaceae</taxon>
        <taxon>Azospirillum</taxon>
    </lineage>
</organism>
<geneLocation type="plasmid" evidence="5">
    <name>p9unnamed</name>
</geneLocation>
<dbReference type="OrthoDB" id="9763546at2"/>
<dbReference type="GO" id="GO:0030313">
    <property type="term" value="C:cell envelope"/>
    <property type="evidence" value="ECO:0007669"/>
    <property type="project" value="UniProtKB-SubCell"/>
</dbReference>
<dbReference type="SUPFAM" id="SSF111369">
    <property type="entry name" value="HlyD-like secretion proteins"/>
    <property type="match status" value="1"/>
</dbReference>
<accession>A0A060DVK5</accession>
<comment type="subcellular location">
    <subcellularLocation>
        <location evidence="1">Cell envelope</location>
    </subcellularLocation>
</comment>
<reference evidence="4 6" key="1">
    <citation type="journal article" date="2014" name="Genome Announc.">
        <title>Complete Genome Sequence of the Model Rhizosphere Strain Azospirillum brasilense Az39, Successfully Applied in Agriculture.</title>
        <authorList>
            <person name="Rivera D."/>
            <person name="Revale S."/>
            <person name="Molina R."/>
            <person name="Gualpa J."/>
            <person name="Puente M."/>
            <person name="Maroniche G."/>
            <person name="Paris G."/>
            <person name="Baker D."/>
            <person name="Clavijo B."/>
            <person name="McLay K."/>
            <person name="Spaepen S."/>
            <person name="Perticari A."/>
            <person name="Vazquez M."/>
            <person name="Wisniewski-Dye F."/>
            <person name="Watkins C."/>
            <person name="Martinez-Abarca F."/>
            <person name="Vanderleyden J."/>
            <person name="Cassan F."/>
        </authorList>
    </citation>
    <scope>NUCLEOTIDE SEQUENCE [LARGE SCALE GENOMIC DNA]</scope>
    <source>
        <strain evidence="4 6">Az39</strain>
        <plasmid evidence="4">AbAZ39_p2</plasmid>
    </source>
</reference>
<accession>A0A2K1FYZ5</accession>
<dbReference type="AlphaFoldDB" id="A0A060DVK5"/>
<evidence type="ECO:0008006" key="8">
    <source>
        <dbReference type="Google" id="ProtNLM"/>
    </source>
</evidence>
<dbReference type="PANTHER" id="PTHR32347:SF23">
    <property type="entry name" value="BLL5650 PROTEIN"/>
    <property type="match status" value="1"/>
</dbReference>
<dbReference type="KEGG" id="abq:ABAZ39_25165"/>
<evidence type="ECO:0000313" key="6">
    <source>
        <dbReference type="Proteomes" id="UP000027186"/>
    </source>
</evidence>
<evidence type="ECO:0000256" key="3">
    <source>
        <dbReference type="SAM" id="Phobius"/>
    </source>
</evidence>
<protein>
    <recommendedName>
        <fullName evidence="8">HlyD family efflux transporter periplasmic adaptor subunit</fullName>
    </recommendedName>
</protein>
<sequence length="454" mass="48892">MPDDVTSVRTEAINPLNGLLLLLNLQQEARQAQNPEALRFFLVNQTRRLIAYQQAVFLTVAASGKARLEAVSNIAVPERDAPFTRWLEAAASAIAAGAEARNLHSVAPTEVPPALARDWGQWGPAQALWVPLPAPDGTVMAVLWLVRDTAWAEGEKILLGQLSGGYGHAWWALTQAGRRSGLRARKGLWAVAVAAVLAGVLAIPVPQSTLAPAEVAPRDPLIVSAPLEGVIERFHVQPNEPVTTGQPLFSFESSILRSRLEVARKALASAEAELLTASQGAFADPQSKARIAQLKAQVELRRAEMDFARDLMERVTVKAERTGIAVFADANDWLGKPVAVGERILTLADPQAAEVDVHVPVNDAIVLQEGAEVSLYLNVDPLQPLRATVSHASYEPGLTPGGVLAYRVRADLAPDQPTPRIGLRGTAKIQGERVPLAFYLFRRPLAALRQTVGL</sequence>
<proteinExistence type="predicted"/>
<keyword evidence="3" id="KW-1133">Transmembrane helix</keyword>
<name>A0A060DVK5_9PROT</name>
<evidence type="ECO:0000256" key="1">
    <source>
        <dbReference type="ARBA" id="ARBA00004196"/>
    </source>
</evidence>
<evidence type="ECO:0000313" key="4">
    <source>
        <dbReference type="EMBL" id="AIB15188.1"/>
    </source>
</evidence>
<evidence type="ECO:0000313" key="7">
    <source>
        <dbReference type="Proteomes" id="UP000236268"/>
    </source>
</evidence>
<evidence type="ECO:0000256" key="2">
    <source>
        <dbReference type="ARBA" id="ARBA00023054"/>
    </source>
</evidence>